<feature type="DNA-binding region" description="H-T-H motif" evidence="2">
    <location>
        <begin position="29"/>
        <end position="48"/>
    </location>
</feature>
<feature type="domain" description="HTH tetR-type" evidence="3">
    <location>
        <begin position="6"/>
        <end position="66"/>
    </location>
</feature>
<dbReference type="OrthoDB" id="9810250at2"/>
<dbReference type="InterPro" id="IPR001647">
    <property type="entry name" value="HTH_TetR"/>
</dbReference>
<name>A0A660E522_9LACO</name>
<evidence type="ECO:0000256" key="2">
    <source>
        <dbReference type="PROSITE-ProRule" id="PRU00335"/>
    </source>
</evidence>
<dbReference type="AlphaFoldDB" id="A0A660E522"/>
<dbReference type="PANTHER" id="PTHR43479:SF7">
    <property type="entry name" value="TETR-FAMILY TRANSCRIPTIONAL REGULATOR"/>
    <property type="match status" value="1"/>
</dbReference>
<dbReference type="InterPro" id="IPR009057">
    <property type="entry name" value="Homeodomain-like_sf"/>
</dbReference>
<dbReference type="EMBL" id="UYIG01000196">
    <property type="protein sequence ID" value="VDG30402.1"/>
    <property type="molecule type" value="Genomic_DNA"/>
</dbReference>
<organism evidence="4 5">
    <name type="scientific">Lactiplantibacillus mudanjiangensis</name>
    <dbReference type="NCBI Taxonomy" id="1296538"/>
    <lineage>
        <taxon>Bacteria</taxon>
        <taxon>Bacillati</taxon>
        <taxon>Bacillota</taxon>
        <taxon>Bacilli</taxon>
        <taxon>Lactobacillales</taxon>
        <taxon>Lactobacillaceae</taxon>
        <taxon>Lactiplantibacillus</taxon>
    </lineage>
</organism>
<reference evidence="4 5" key="1">
    <citation type="submission" date="2018-11" db="EMBL/GenBank/DDBJ databases">
        <authorList>
            <person name="Wuyts S."/>
        </authorList>
    </citation>
    <scope>NUCLEOTIDE SEQUENCE [LARGE SCALE GENOMIC DNA]</scope>
    <source>
        <strain evidence="4">Lactobacillus mudanjiangensis AMBF249</strain>
    </source>
</reference>
<keyword evidence="1 2" id="KW-0238">DNA-binding</keyword>
<evidence type="ECO:0000259" key="3">
    <source>
        <dbReference type="PROSITE" id="PS50977"/>
    </source>
</evidence>
<dbReference type="SUPFAM" id="SSF46689">
    <property type="entry name" value="Homeodomain-like"/>
    <property type="match status" value="1"/>
</dbReference>
<gene>
    <name evidence="4" type="ORF">MUDAN_MDHGFNIF_01953</name>
</gene>
<dbReference type="InterPro" id="IPR050624">
    <property type="entry name" value="HTH-type_Tx_Regulator"/>
</dbReference>
<accession>A0A660E522</accession>
<dbReference type="RefSeq" id="WP_130852420.1">
    <property type="nucleotide sequence ID" value="NZ_UYIG01000196.1"/>
</dbReference>
<sequence>MDQRVIKTKQALTTALFSLLQTQTIDTITVTALCRTANINRRTFYIHYDHVSDIFEDYQLQLADQVANSLAGERHHLNNLVQTFDKILMANFDSFKYLCLNRQQHHLVEDLQQMLFDTLCDTLLTAQAAPTDRLILSALASGLINTYVYWFSHDDQITYDALTETNQQLVKTQVALLTK</sequence>
<evidence type="ECO:0000313" key="5">
    <source>
        <dbReference type="Proteomes" id="UP000289996"/>
    </source>
</evidence>
<protein>
    <submittedName>
        <fullName evidence="4">Transcriptional regulator, TetR family [Lactobacillus acidipiscis]</fullName>
    </submittedName>
</protein>
<dbReference type="PANTHER" id="PTHR43479">
    <property type="entry name" value="ACREF/ENVCD OPERON REPRESSOR-RELATED"/>
    <property type="match status" value="1"/>
</dbReference>
<dbReference type="PROSITE" id="PS50977">
    <property type="entry name" value="HTH_TETR_2"/>
    <property type="match status" value="1"/>
</dbReference>
<dbReference type="GO" id="GO:0003677">
    <property type="term" value="F:DNA binding"/>
    <property type="evidence" value="ECO:0007669"/>
    <property type="project" value="UniProtKB-UniRule"/>
</dbReference>
<dbReference type="Gene3D" id="1.10.357.10">
    <property type="entry name" value="Tetracycline Repressor, domain 2"/>
    <property type="match status" value="1"/>
</dbReference>
<keyword evidence="5" id="KW-1185">Reference proteome</keyword>
<evidence type="ECO:0000256" key="1">
    <source>
        <dbReference type="ARBA" id="ARBA00023125"/>
    </source>
</evidence>
<evidence type="ECO:0000313" key="4">
    <source>
        <dbReference type="EMBL" id="VDG30402.1"/>
    </source>
</evidence>
<dbReference type="Proteomes" id="UP000289996">
    <property type="component" value="Unassembled WGS sequence"/>
</dbReference>
<proteinExistence type="predicted"/>